<evidence type="ECO:0000256" key="4">
    <source>
        <dbReference type="SAM" id="SignalP"/>
    </source>
</evidence>
<feature type="chain" id="PRO_5020465704" evidence="4">
    <location>
        <begin position="23"/>
        <end position="370"/>
    </location>
</feature>
<dbReference type="GO" id="GO:0030246">
    <property type="term" value="F:carbohydrate binding"/>
    <property type="evidence" value="ECO:0007669"/>
    <property type="project" value="TreeGrafter"/>
</dbReference>
<reference evidence="6 7" key="1">
    <citation type="journal article" date="2016" name="Nat. Microbiol.">
        <title>The Mouse Intestinal Bacterial Collection (miBC) provides host-specific insight into cultured diversity and functional potential of the gut microbiota.</title>
        <authorList>
            <person name="Lagkouvardos I."/>
            <person name="Pukall R."/>
            <person name="Abt B."/>
            <person name="Foesel B.U."/>
            <person name="Meier-Kolthoff J.P."/>
            <person name="Kumar N."/>
            <person name="Bresciani A."/>
            <person name="Martinez I."/>
            <person name="Just S."/>
            <person name="Ziegler C."/>
            <person name="Brugiroux S."/>
            <person name="Garzetti D."/>
            <person name="Wenning M."/>
            <person name="Bui T.P."/>
            <person name="Wang J."/>
            <person name="Hugenholtz F."/>
            <person name="Plugge C.M."/>
            <person name="Peterson D.A."/>
            <person name="Hornef M.W."/>
            <person name="Baines J.F."/>
            <person name="Smidt H."/>
            <person name="Walter J."/>
            <person name="Kristiansen K."/>
            <person name="Nielsen H.B."/>
            <person name="Haller D."/>
            <person name="Overmann J."/>
            <person name="Stecher B."/>
            <person name="Clavel T."/>
        </authorList>
    </citation>
    <scope>NUCLEOTIDE SEQUENCE [LARGE SCALE GENOMIC DNA]</scope>
    <source>
        <strain evidence="6 7">DSM 28560</strain>
    </source>
</reference>
<dbReference type="AlphaFoldDB" id="A0A4R4FFH9"/>
<dbReference type="SUPFAM" id="SSF53822">
    <property type="entry name" value="Periplasmic binding protein-like I"/>
    <property type="match status" value="1"/>
</dbReference>
<accession>A0A4R4FFH9</accession>
<dbReference type="InterPro" id="IPR050555">
    <property type="entry name" value="Bact_Solute-Bind_Prot2"/>
</dbReference>
<dbReference type="InterPro" id="IPR025997">
    <property type="entry name" value="SBP_2_dom"/>
</dbReference>
<evidence type="ECO:0000313" key="6">
    <source>
        <dbReference type="EMBL" id="TDA22201.1"/>
    </source>
</evidence>
<evidence type="ECO:0000259" key="5">
    <source>
        <dbReference type="Pfam" id="PF13407"/>
    </source>
</evidence>
<dbReference type="InterPro" id="IPR049784">
    <property type="entry name" value="ChvE-like"/>
</dbReference>
<feature type="region of interest" description="Disordered" evidence="3">
    <location>
        <begin position="26"/>
        <end position="46"/>
    </location>
</feature>
<evidence type="ECO:0000256" key="1">
    <source>
        <dbReference type="ARBA" id="ARBA00004196"/>
    </source>
</evidence>
<dbReference type="Gene3D" id="3.40.50.2300">
    <property type="match status" value="2"/>
</dbReference>
<name>A0A4R4FFH9_9FIRM</name>
<dbReference type="PROSITE" id="PS51257">
    <property type="entry name" value="PROKAR_LIPOPROTEIN"/>
    <property type="match status" value="1"/>
</dbReference>
<keyword evidence="7" id="KW-1185">Reference proteome</keyword>
<dbReference type="GO" id="GO:0030288">
    <property type="term" value="C:outer membrane-bounded periplasmic space"/>
    <property type="evidence" value="ECO:0007669"/>
    <property type="project" value="TreeGrafter"/>
</dbReference>
<proteinExistence type="predicted"/>
<keyword evidence="2 4" id="KW-0732">Signal</keyword>
<dbReference type="CDD" id="cd19994">
    <property type="entry name" value="PBP1_ChvE"/>
    <property type="match status" value="1"/>
</dbReference>
<dbReference type="PANTHER" id="PTHR30036">
    <property type="entry name" value="D-XYLOSE-BINDING PERIPLASMIC PROTEIN"/>
    <property type="match status" value="1"/>
</dbReference>
<evidence type="ECO:0000313" key="7">
    <source>
        <dbReference type="Proteomes" id="UP000295710"/>
    </source>
</evidence>
<sequence>MKKIYKKVIAVLMVLTMMLSLAACTSGDSGKSGSASGGSKKDSKKVGIAMPTKDLQRWSEDGAYMKEAMEKAGYTVDIQYANNDIGVQASQIENMITGGCGILVIASIDGGALSEVLEKAKAADIPVIAYDRLIMNTDAVTYYATFDNEKIGIMQGQYIADKLDLEHQDGPFNIELFTGPTDDNNVNFYFGGAMSVLQKYVDEGKLVIQSGTEASLAACATPNWSTEEAQKRMENIITKSYTGGVKLDAVLSSNDSVANGITNALVAAGYTAEDFPIITGQDCEITSVRNMIKGLQSMSVFVDTRELANVTADMVESIMKGEEPEINNTKDYDNGTGIIPTYLCEPQVADIDNYKEVLIDSGYYTEDRLQ</sequence>
<organism evidence="6 7">
    <name type="scientific">Extibacter muris</name>
    <dbReference type="NCBI Taxonomy" id="1796622"/>
    <lineage>
        <taxon>Bacteria</taxon>
        <taxon>Bacillati</taxon>
        <taxon>Bacillota</taxon>
        <taxon>Clostridia</taxon>
        <taxon>Lachnospirales</taxon>
        <taxon>Lachnospiraceae</taxon>
        <taxon>Extibacter</taxon>
    </lineage>
</organism>
<dbReference type="InterPro" id="IPR028082">
    <property type="entry name" value="Peripla_BP_I"/>
</dbReference>
<dbReference type="Proteomes" id="UP000295710">
    <property type="component" value="Unassembled WGS sequence"/>
</dbReference>
<protein>
    <submittedName>
        <fullName evidence="6">Sugar ABC transporter substrate-binding protein</fullName>
    </submittedName>
</protein>
<gene>
    <name evidence="6" type="ORF">E1963_08255</name>
</gene>
<evidence type="ECO:0000256" key="2">
    <source>
        <dbReference type="ARBA" id="ARBA00022729"/>
    </source>
</evidence>
<dbReference type="PANTHER" id="PTHR30036:SF1">
    <property type="entry name" value="D-XYLOSE-BINDING PERIPLASMIC PROTEIN"/>
    <property type="match status" value="1"/>
</dbReference>
<feature type="compositionally biased region" description="Low complexity" evidence="3">
    <location>
        <begin position="26"/>
        <end position="38"/>
    </location>
</feature>
<feature type="signal peptide" evidence="4">
    <location>
        <begin position="1"/>
        <end position="22"/>
    </location>
</feature>
<feature type="domain" description="Periplasmic binding protein" evidence="5">
    <location>
        <begin position="46"/>
        <end position="323"/>
    </location>
</feature>
<dbReference type="NCBIfam" id="NF040907">
    <property type="entry name" value="ChvE"/>
    <property type="match status" value="1"/>
</dbReference>
<dbReference type="Pfam" id="PF13407">
    <property type="entry name" value="Peripla_BP_4"/>
    <property type="match status" value="1"/>
</dbReference>
<evidence type="ECO:0000256" key="3">
    <source>
        <dbReference type="SAM" id="MobiDB-lite"/>
    </source>
</evidence>
<dbReference type="RefSeq" id="WP_132277022.1">
    <property type="nucleotide sequence ID" value="NZ_JAOBST010000067.1"/>
</dbReference>
<comment type="subcellular location">
    <subcellularLocation>
        <location evidence="1">Cell envelope</location>
    </subcellularLocation>
</comment>
<dbReference type="EMBL" id="SMMX01000005">
    <property type="protein sequence ID" value="TDA22201.1"/>
    <property type="molecule type" value="Genomic_DNA"/>
</dbReference>
<comment type="caution">
    <text evidence="6">The sequence shown here is derived from an EMBL/GenBank/DDBJ whole genome shotgun (WGS) entry which is preliminary data.</text>
</comment>